<name>A0A0P0WNZ6_ORYSJ</name>
<evidence type="ECO:0000313" key="3">
    <source>
        <dbReference type="Proteomes" id="UP000059680"/>
    </source>
</evidence>
<organism evidence="2 3">
    <name type="scientific">Oryza sativa subsp. japonica</name>
    <name type="common">Rice</name>
    <dbReference type="NCBI Taxonomy" id="39947"/>
    <lineage>
        <taxon>Eukaryota</taxon>
        <taxon>Viridiplantae</taxon>
        <taxon>Streptophyta</taxon>
        <taxon>Embryophyta</taxon>
        <taxon>Tracheophyta</taxon>
        <taxon>Spermatophyta</taxon>
        <taxon>Magnoliopsida</taxon>
        <taxon>Liliopsida</taxon>
        <taxon>Poales</taxon>
        <taxon>Poaceae</taxon>
        <taxon>BOP clade</taxon>
        <taxon>Oryzoideae</taxon>
        <taxon>Oryzeae</taxon>
        <taxon>Oryzinae</taxon>
        <taxon>Oryza</taxon>
        <taxon>Oryza sativa</taxon>
    </lineage>
</organism>
<feature type="non-terminal residue" evidence="2">
    <location>
        <position position="217"/>
    </location>
</feature>
<keyword evidence="3" id="KW-1185">Reference proteome</keyword>
<feature type="region of interest" description="Disordered" evidence="1">
    <location>
        <begin position="77"/>
        <end position="100"/>
    </location>
</feature>
<feature type="non-terminal residue" evidence="2">
    <location>
        <position position="1"/>
    </location>
</feature>
<gene>
    <name evidence="2" type="ordered locus">Os05g0493133</name>
    <name evidence="2" type="ORF">OSNPB_050493133</name>
</gene>
<evidence type="ECO:0000313" key="2">
    <source>
        <dbReference type="EMBL" id="BAS94679.1"/>
    </source>
</evidence>
<dbReference type="Proteomes" id="UP000059680">
    <property type="component" value="Chromosome 5"/>
</dbReference>
<accession>A0A0P0WNZ6</accession>
<reference evidence="2 3" key="2">
    <citation type="journal article" date="2013" name="Plant Cell Physiol.">
        <title>Rice Annotation Project Database (RAP-DB): an integrative and interactive database for rice genomics.</title>
        <authorList>
            <person name="Sakai H."/>
            <person name="Lee S.S."/>
            <person name="Tanaka T."/>
            <person name="Numa H."/>
            <person name="Kim J."/>
            <person name="Kawahara Y."/>
            <person name="Wakimoto H."/>
            <person name="Yang C.C."/>
            <person name="Iwamoto M."/>
            <person name="Abe T."/>
            <person name="Yamada Y."/>
            <person name="Muto A."/>
            <person name="Inokuchi H."/>
            <person name="Ikemura T."/>
            <person name="Matsumoto T."/>
            <person name="Sasaki T."/>
            <person name="Itoh T."/>
        </authorList>
    </citation>
    <scope>NUCLEOTIDE SEQUENCE [LARGE SCALE GENOMIC DNA]</scope>
    <source>
        <strain evidence="3">cv. Nipponbare</strain>
    </source>
</reference>
<dbReference type="EMBL" id="AP014961">
    <property type="protein sequence ID" value="BAS94679.1"/>
    <property type="molecule type" value="Genomic_DNA"/>
</dbReference>
<evidence type="ECO:0000256" key="1">
    <source>
        <dbReference type="SAM" id="MobiDB-lite"/>
    </source>
</evidence>
<sequence>RRRRHGRLGGLGVEERVHLEPDGAAPRDDLPALLPVAAFRDVVDGADEAAVAVAGGEVAGALRHAVDLGEGREVGLAGREHQRRRRARRRVGEVAHQRPQQRLEPLRLRRVVRVPPELHRPLVGGAGEARVGVPDEAVVGDDHGGFLAGARLGRVPHRVVEAGAAAGAIAAADDAAAALREAVRRVRRRAGRVLGEPRRRCRRGCGKGGEESAEVGP</sequence>
<dbReference type="AlphaFoldDB" id="A0A0P0WNZ6"/>
<protein>
    <submittedName>
        <fullName evidence="2">Os05g0493133 protein</fullName>
    </submittedName>
</protein>
<dbReference type="InParanoid" id="A0A0P0WNZ6"/>
<dbReference type="FunCoup" id="A0A0P0WNZ6">
    <property type="interactions" value="1"/>
</dbReference>
<dbReference type="PaxDb" id="39947-A0A0P0WNZ6"/>
<proteinExistence type="predicted"/>
<reference evidence="2 3" key="3">
    <citation type="journal article" date="2013" name="Rice">
        <title>Improvement of the Oryza sativa Nipponbare reference genome using next generation sequence and optical map data.</title>
        <authorList>
            <person name="Kawahara Y."/>
            <person name="de la Bastide M."/>
            <person name="Hamilton J.P."/>
            <person name="Kanamori H."/>
            <person name="McCombie W.R."/>
            <person name="Ouyang S."/>
            <person name="Schwartz D.C."/>
            <person name="Tanaka T."/>
            <person name="Wu J."/>
            <person name="Zhou S."/>
            <person name="Childs K.L."/>
            <person name="Davidson R.M."/>
            <person name="Lin H."/>
            <person name="Quesada-Ocampo L."/>
            <person name="Vaillancourt B."/>
            <person name="Sakai H."/>
            <person name="Lee S.S."/>
            <person name="Kim J."/>
            <person name="Numa H."/>
            <person name="Itoh T."/>
            <person name="Buell C.R."/>
            <person name="Matsumoto T."/>
        </authorList>
    </citation>
    <scope>NUCLEOTIDE SEQUENCE [LARGE SCALE GENOMIC DNA]</scope>
    <source>
        <strain evidence="3">cv. Nipponbare</strain>
    </source>
</reference>
<dbReference type="STRING" id="39947.A0A0P0WNZ6"/>
<dbReference type="Gramene" id="Os05t0493133-00">
    <property type="protein sequence ID" value="Os05t0493133-00"/>
    <property type="gene ID" value="Os05g0493133"/>
</dbReference>
<reference evidence="3" key="1">
    <citation type="journal article" date="2005" name="Nature">
        <title>The map-based sequence of the rice genome.</title>
        <authorList>
            <consortium name="International rice genome sequencing project (IRGSP)"/>
            <person name="Matsumoto T."/>
            <person name="Wu J."/>
            <person name="Kanamori H."/>
            <person name="Katayose Y."/>
            <person name="Fujisawa M."/>
            <person name="Namiki N."/>
            <person name="Mizuno H."/>
            <person name="Yamamoto K."/>
            <person name="Antonio B.A."/>
            <person name="Baba T."/>
            <person name="Sakata K."/>
            <person name="Nagamura Y."/>
            <person name="Aoki H."/>
            <person name="Arikawa K."/>
            <person name="Arita K."/>
            <person name="Bito T."/>
            <person name="Chiden Y."/>
            <person name="Fujitsuka N."/>
            <person name="Fukunaka R."/>
            <person name="Hamada M."/>
            <person name="Harada C."/>
            <person name="Hayashi A."/>
            <person name="Hijishita S."/>
            <person name="Honda M."/>
            <person name="Hosokawa S."/>
            <person name="Ichikawa Y."/>
            <person name="Idonuma A."/>
            <person name="Iijima M."/>
            <person name="Ikeda M."/>
            <person name="Ikeno M."/>
            <person name="Ito K."/>
            <person name="Ito S."/>
            <person name="Ito T."/>
            <person name="Ito Y."/>
            <person name="Ito Y."/>
            <person name="Iwabuchi A."/>
            <person name="Kamiya K."/>
            <person name="Karasawa W."/>
            <person name="Kurita K."/>
            <person name="Katagiri S."/>
            <person name="Kikuta A."/>
            <person name="Kobayashi H."/>
            <person name="Kobayashi N."/>
            <person name="Machita K."/>
            <person name="Maehara T."/>
            <person name="Masukawa M."/>
            <person name="Mizubayashi T."/>
            <person name="Mukai Y."/>
            <person name="Nagasaki H."/>
            <person name="Nagata Y."/>
            <person name="Naito S."/>
            <person name="Nakashima M."/>
            <person name="Nakama Y."/>
            <person name="Nakamichi Y."/>
            <person name="Nakamura M."/>
            <person name="Meguro A."/>
            <person name="Negishi M."/>
            <person name="Ohta I."/>
            <person name="Ohta T."/>
            <person name="Okamoto M."/>
            <person name="Ono N."/>
            <person name="Saji S."/>
            <person name="Sakaguchi M."/>
            <person name="Sakai K."/>
            <person name="Shibata M."/>
            <person name="Shimokawa T."/>
            <person name="Song J."/>
            <person name="Takazaki Y."/>
            <person name="Terasawa K."/>
            <person name="Tsugane M."/>
            <person name="Tsuji K."/>
            <person name="Ueda S."/>
            <person name="Waki K."/>
            <person name="Yamagata H."/>
            <person name="Yamamoto M."/>
            <person name="Yamamoto S."/>
            <person name="Yamane H."/>
            <person name="Yoshiki S."/>
            <person name="Yoshihara R."/>
            <person name="Yukawa K."/>
            <person name="Zhong H."/>
            <person name="Yano M."/>
            <person name="Yuan Q."/>
            <person name="Ouyang S."/>
            <person name="Liu J."/>
            <person name="Jones K.M."/>
            <person name="Gansberger K."/>
            <person name="Moffat K."/>
            <person name="Hill J."/>
            <person name="Bera J."/>
            <person name="Fadrosh D."/>
            <person name="Jin S."/>
            <person name="Johri S."/>
            <person name="Kim M."/>
            <person name="Overton L."/>
            <person name="Reardon M."/>
            <person name="Tsitrin T."/>
            <person name="Vuong H."/>
            <person name="Weaver B."/>
            <person name="Ciecko A."/>
            <person name="Tallon L."/>
            <person name="Jackson J."/>
            <person name="Pai G."/>
            <person name="Aken S.V."/>
            <person name="Utterback T."/>
            <person name="Reidmuller S."/>
            <person name="Feldblyum T."/>
            <person name="Hsiao J."/>
            <person name="Zismann V."/>
            <person name="Iobst S."/>
            <person name="de Vazeille A.R."/>
            <person name="Buell C.R."/>
            <person name="Ying K."/>
            <person name="Li Y."/>
            <person name="Lu T."/>
            <person name="Huang Y."/>
            <person name="Zhao Q."/>
            <person name="Feng Q."/>
            <person name="Zhang L."/>
            <person name="Zhu J."/>
            <person name="Weng Q."/>
            <person name="Mu J."/>
            <person name="Lu Y."/>
            <person name="Fan D."/>
            <person name="Liu Y."/>
            <person name="Guan J."/>
            <person name="Zhang Y."/>
            <person name="Yu S."/>
            <person name="Liu X."/>
            <person name="Zhang Y."/>
            <person name="Hong G."/>
            <person name="Han B."/>
            <person name="Choisne N."/>
            <person name="Demange N."/>
            <person name="Orjeda G."/>
            <person name="Samain S."/>
            <person name="Cattolico L."/>
            <person name="Pelletier E."/>
            <person name="Couloux A."/>
            <person name="Segurens B."/>
            <person name="Wincker P."/>
            <person name="D'Hont A."/>
            <person name="Scarpelli C."/>
            <person name="Weissenbach J."/>
            <person name="Salanoubat M."/>
            <person name="Quetier F."/>
            <person name="Yu Y."/>
            <person name="Kim H.R."/>
            <person name="Rambo T."/>
            <person name="Currie J."/>
            <person name="Collura K."/>
            <person name="Luo M."/>
            <person name="Yang T."/>
            <person name="Ammiraju J.S.S."/>
            <person name="Engler F."/>
            <person name="Soderlund C."/>
            <person name="Wing R.A."/>
            <person name="Palmer L.E."/>
            <person name="de la Bastide M."/>
            <person name="Spiegel L."/>
            <person name="Nascimento L."/>
            <person name="Zutavern T."/>
            <person name="O'Shaughnessy A."/>
            <person name="Dike S."/>
            <person name="Dedhia N."/>
            <person name="Preston R."/>
            <person name="Balija V."/>
            <person name="McCombie W.R."/>
            <person name="Chow T."/>
            <person name="Chen H."/>
            <person name="Chung M."/>
            <person name="Chen C."/>
            <person name="Shaw J."/>
            <person name="Wu H."/>
            <person name="Hsiao K."/>
            <person name="Chao Y."/>
            <person name="Chu M."/>
            <person name="Cheng C."/>
            <person name="Hour A."/>
            <person name="Lee P."/>
            <person name="Lin S."/>
            <person name="Lin Y."/>
            <person name="Liou J."/>
            <person name="Liu S."/>
            <person name="Hsing Y."/>
            <person name="Raghuvanshi S."/>
            <person name="Mohanty A."/>
            <person name="Bharti A.K."/>
            <person name="Gaur A."/>
            <person name="Gupta V."/>
            <person name="Kumar D."/>
            <person name="Ravi V."/>
            <person name="Vij S."/>
            <person name="Kapur A."/>
            <person name="Khurana P."/>
            <person name="Khurana P."/>
            <person name="Khurana J.P."/>
            <person name="Tyagi A.K."/>
            <person name="Gaikwad K."/>
            <person name="Singh A."/>
            <person name="Dalal V."/>
            <person name="Srivastava S."/>
            <person name="Dixit A."/>
            <person name="Pal A.K."/>
            <person name="Ghazi I.A."/>
            <person name="Yadav M."/>
            <person name="Pandit A."/>
            <person name="Bhargava A."/>
            <person name="Sureshbabu K."/>
            <person name="Batra K."/>
            <person name="Sharma T.R."/>
            <person name="Mohapatra T."/>
            <person name="Singh N.K."/>
            <person name="Messing J."/>
            <person name="Nelson A.B."/>
            <person name="Fuks G."/>
            <person name="Kavchok S."/>
            <person name="Keizer G."/>
            <person name="Linton E."/>
            <person name="Llaca V."/>
            <person name="Song R."/>
            <person name="Tanyolac B."/>
            <person name="Young S."/>
            <person name="Ho-Il K."/>
            <person name="Hahn J.H."/>
            <person name="Sangsakoo G."/>
            <person name="Vanavichit A."/>
            <person name="de Mattos Luiz.A.T."/>
            <person name="Zimmer P.D."/>
            <person name="Malone G."/>
            <person name="Dellagostin O."/>
            <person name="de Oliveira A.C."/>
            <person name="Bevan M."/>
            <person name="Bancroft I."/>
            <person name="Minx P."/>
            <person name="Cordum H."/>
            <person name="Wilson R."/>
            <person name="Cheng Z."/>
            <person name="Jin W."/>
            <person name="Jiang J."/>
            <person name="Leong S.A."/>
            <person name="Iwama H."/>
            <person name="Gojobori T."/>
            <person name="Itoh T."/>
            <person name="Niimura Y."/>
            <person name="Fujii Y."/>
            <person name="Habara T."/>
            <person name="Sakai H."/>
            <person name="Sato Y."/>
            <person name="Wilson G."/>
            <person name="Kumar K."/>
            <person name="McCouch S."/>
            <person name="Juretic N."/>
            <person name="Hoen D."/>
            <person name="Wright S."/>
            <person name="Bruskiewich R."/>
            <person name="Bureau T."/>
            <person name="Miyao A."/>
            <person name="Hirochika H."/>
            <person name="Nishikawa T."/>
            <person name="Kadowaki K."/>
            <person name="Sugiura M."/>
            <person name="Burr B."/>
            <person name="Sasaki T."/>
        </authorList>
    </citation>
    <scope>NUCLEOTIDE SEQUENCE [LARGE SCALE GENOMIC DNA]</scope>
    <source>
        <strain evidence="3">cv. Nipponbare</strain>
    </source>
</reference>